<proteinExistence type="predicted"/>
<feature type="region of interest" description="Disordered" evidence="1">
    <location>
        <begin position="100"/>
        <end position="122"/>
    </location>
</feature>
<evidence type="ECO:0000313" key="4">
    <source>
        <dbReference type="Proteomes" id="UP000001194"/>
    </source>
</evidence>
<sequence>MSTDTPMGSASPLLSPAHASGEGIDGPVILKQQIQPIPIFPFGKVDAQANPTDMKSGVPNDSTYHPPSQDYITALMKQVADLNIRISHFTPQTLMAVTDNNNSVQQDDNTDPLKRPTRAPLSSDPTTITARIFIRIPCLFILVIILLQTFYAHYNNLRDSRFWWSAAYDWWFATDTLNTKVGTPLK</sequence>
<keyword evidence="2" id="KW-1133">Transmembrane helix</keyword>
<dbReference type="Proteomes" id="UP000001194">
    <property type="component" value="Unassembled WGS sequence"/>
</dbReference>
<reference evidence="3 4" key="1">
    <citation type="journal article" date="2008" name="Nature">
        <title>The genome of Laccaria bicolor provides insights into mycorrhizal symbiosis.</title>
        <authorList>
            <person name="Martin F."/>
            <person name="Aerts A."/>
            <person name="Ahren D."/>
            <person name="Brun A."/>
            <person name="Danchin E.G.J."/>
            <person name="Duchaussoy F."/>
            <person name="Gibon J."/>
            <person name="Kohler A."/>
            <person name="Lindquist E."/>
            <person name="Pereda V."/>
            <person name="Salamov A."/>
            <person name="Shapiro H.J."/>
            <person name="Wuyts J."/>
            <person name="Blaudez D."/>
            <person name="Buee M."/>
            <person name="Brokstein P."/>
            <person name="Canbaeck B."/>
            <person name="Cohen D."/>
            <person name="Courty P.E."/>
            <person name="Coutinho P.M."/>
            <person name="Delaruelle C."/>
            <person name="Detter J.C."/>
            <person name="Deveau A."/>
            <person name="DiFazio S."/>
            <person name="Duplessis S."/>
            <person name="Fraissinet-Tachet L."/>
            <person name="Lucic E."/>
            <person name="Frey-Klett P."/>
            <person name="Fourrey C."/>
            <person name="Feussner I."/>
            <person name="Gay G."/>
            <person name="Grimwood J."/>
            <person name="Hoegger P.J."/>
            <person name="Jain P."/>
            <person name="Kilaru S."/>
            <person name="Labbe J."/>
            <person name="Lin Y.C."/>
            <person name="Legue V."/>
            <person name="Le Tacon F."/>
            <person name="Marmeisse R."/>
            <person name="Melayah D."/>
            <person name="Montanini B."/>
            <person name="Muratet M."/>
            <person name="Nehls U."/>
            <person name="Niculita-Hirzel H."/>
            <person name="Oudot-Le Secq M.P."/>
            <person name="Peter M."/>
            <person name="Quesneville H."/>
            <person name="Rajashekar B."/>
            <person name="Reich M."/>
            <person name="Rouhier N."/>
            <person name="Schmutz J."/>
            <person name="Yin T."/>
            <person name="Chalot M."/>
            <person name="Henrissat B."/>
            <person name="Kuees U."/>
            <person name="Lucas S."/>
            <person name="Van de Peer Y."/>
            <person name="Podila G.K."/>
            <person name="Polle A."/>
            <person name="Pukkila P.J."/>
            <person name="Richardson P.M."/>
            <person name="Rouze P."/>
            <person name="Sanders I.R."/>
            <person name="Stajich J.E."/>
            <person name="Tunlid A."/>
            <person name="Tuskan G."/>
            <person name="Grigoriev I.V."/>
        </authorList>
    </citation>
    <scope>NUCLEOTIDE SEQUENCE [LARGE SCALE GENOMIC DNA]</scope>
    <source>
        <strain evidence="4">S238N-H82 / ATCC MYA-4686</strain>
    </source>
</reference>
<feature type="transmembrane region" description="Helical" evidence="2">
    <location>
        <begin position="132"/>
        <end position="154"/>
    </location>
</feature>
<protein>
    <submittedName>
        <fullName evidence="3">Predicted protein</fullName>
    </submittedName>
</protein>
<name>B0DXF3_LACBS</name>
<accession>B0DXF3</accession>
<dbReference type="KEGG" id="lbc:LACBIDRAFT_333895"/>
<dbReference type="GeneID" id="6084322"/>
<dbReference type="HOGENOM" id="CLU_088644_0_0_1"/>
<dbReference type="RefSeq" id="XP_001888619.1">
    <property type="nucleotide sequence ID" value="XM_001888584.1"/>
</dbReference>
<keyword evidence="2" id="KW-0472">Membrane</keyword>
<dbReference type="AlphaFoldDB" id="B0DXF3"/>
<evidence type="ECO:0000256" key="2">
    <source>
        <dbReference type="SAM" id="Phobius"/>
    </source>
</evidence>
<keyword evidence="4" id="KW-1185">Reference proteome</keyword>
<keyword evidence="2" id="KW-0812">Transmembrane</keyword>
<evidence type="ECO:0000313" key="3">
    <source>
        <dbReference type="EMBL" id="EDR00610.1"/>
    </source>
</evidence>
<dbReference type="EMBL" id="DS547147">
    <property type="protein sequence ID" value="EDR00610.1"/>
    <property type="molecule type" value="Genomic_DNA"/>
</dbReference>
<evidence type="ECO:0000256" key="1">
    <source>
        <dbReference type="SAM" id="MobiDB-lite"/>
    </source>
</evidence>
<gene>
    <name evidence="3" type="ORF">LACBIDRAFT_333895</name>
</gene>
<organism evidence="4">
    <name type="scientific">Laccaria bicolor (strain S238N-H82 / ATCC MYA-4686)</name>
    <name type="common">Bicoloured deceiver</name>
    <name type="synonym">Laccaria laccata var. bicolor</name>
    <dbReference type="NCBI Taxonomy" id="486041"/>
    <lineage>
        <taxon>Eukaryota</taxon>
        <taxon>Fungi</taxon>
        <taxon>Dikarya</taxon>
        <taxon>Basidiomycota</taxon>
        <taxon>Agaricomycotina</taxon>
        <taxon>Agaricomycetes</taxon>
        <taxon>Agaricomycetidae</taxon>
        <taxon>Agaricales</taxon>
        <taxon>Agaricineae</taxon>
        <taxon>Hydnangiaceae</taxon>
        <taxon>Laccaria</taxon>
    </lineage>
</organism>
<dbReference type="InParanoid" id="B0DXF3"/>